<comment type="caution">
    <text evidence="1">The sequence shown here is derived from an EMBL/GenBank/DDBJ whole genome shotgun (WGS) entry which is preliminary data.</text>
</comment>
<accession>A0A8T0S282</accession>
<name>A0A8T0S282_PANVG</name>
<sequence>MEHFITCTFTNGGLRVYNLNHQFGIFPLETEFQNILLRIYLIGIIQACLKSEQLNL</sequence>
<gene>
    <name evidence="1" type="ORF">PVAP13_5NG476272</name>
</gene>
<proteinExistence type="predicted"/>
<keyword evidence="2" id="KW-1185">Reference proteome</keyword>
<dbReference type="EMBL" id="CM029046">
    <property type="protein sequence ID" value="KAG2591355.1"/>
    <property type="molecule type" value="Genomic_DNA"/>
</dbReference>
<dbReference type="AlphaFoldDB" id="A0A8T0S282"/>
<evidence type="ECO:0000313" key="2">
    <source>
        <dbReference type="Proteomes" id="UP000823388"/>
    </source>
</evidence>
<reference evidence="1" key="1">
    <citation type="submission" date="2020-05" db="EMBL/GenBank/DDBJ databases">
        <title>WGS assembly of Panicum virgatum.</title>
        <authorList>
            <person name="Lovell J.T."/>
            <person name="Jenkins J."/>
            <person name="Shu S."/>
            <person name="Juenger T.E."/>
            <person name="Schmutz J."/>
        </authorList>
    </citation>
    <scope>NUCLEOTIDE SEQUENCE</scope>
    <source>
        <strain evidence="1">AP13</strain>
    </source>
</reference>
<organism evidence="1 2">
    <name type="scientific">Panicum virgatum</name>
    <name type="common">Blackwell switchgrass</name>
    <dbReference type="NCBI Taxonomy" id="38727"/>
    <lineage>
        <taxon>Eukaryota</taxon>
        <taxon>Viridiplantae</taxon>
        <taxon>Streptophyta</taxon>
        <taxon>Embryophyta</taxon>
        <taxon>Tracheophyta</taxon>
        <taxon>Spermatophyta</taxon>
        <taxon>Magnoliopsida</taxon>
        <taxon>Liliopsida</taxon>
        <taxon>Poales</taxon>
        <taxon>Poaceae</taxon>
        <taxon>PACMAD clade</taxon>
        <taxon>Panicoideae</taxon>
        <taxon>Panicodae</taxon>
        <taxon>Paniceae</taxon>
        <taxon>Panicinae</taxon>
        <taxon>Panicum</taxon>
        <taxon>Panicum sect. Hiantes</taxon>
    </lineage>
</organism>
<protein>
    <submittedName>
        <fullName evidence="1">Uncharacterized protein</fullName>
    </submittedName>
</protein>
<dbReference type="Proteomes" id="UP000823388">
    <property type="component" value="Chromosome 5N"/>
</dbReference>
<evidence type="ECO:0000313" key="1">
    <source>
        <dbReference type="EMBL" id="KAG2591355.1"/>
    </source>
</evidence>